<name>A0ACB9RK78_9MYRT</name>
<keyword evidence="2" id="KW-1185">Reference proteome</keyword>
<proteinExistence type="predicted"/>
<evidence type="ECO:0000313" key="2">
    <source>
        <dbReference type="Proteomes" id="UP001057402"/>
    </source>
</evidence>
<reference evidence="2" key="1">
    <citation type="journal article" date="2023" name="Front. Plant Sci.">
        <title>Chromosomal-level genome assembly of Melastoma candidum provides insights into trichome evolution.</title>
        <authorList>
            <person name="Zhong Y."/>
            <person name="Wu W."/>
            <person name="Sun C."/>
            <person name="Zou P."/>
            <person name="Liu Y."/>
            <person name="Dai S."/>
            <person name="Zhou R."/>
        </authorList>
    </citation>
    <scope>NUCLEOTIDE SEQUENCE [LARGE SCALE GENOMIC DNA]</scope>
</reference>
<comment type="caution">
    <text evidence="1">The sequence shown here is derived from an EMBL/GenBank/DDBJ whole genome shotgun (WGS) entry which is preliminary data.</text>
</comment>
<dbReference type="Proteomes" id="UP001057402">
    <property type="component" value="Chromosome 3"/>
</dbReference>
<gene>
    <name evidence="1" type="ORF">MLD38_005699</name>
</gene>
<accession>A0ACB9RK78</accession>
<dbReference type="EMBL" id="CM042882">
    <property type="protein sequence ID" value="KAI4379393.1"/>
    <property type="molecule type" value="Genomic_DNA"/>
</dbReference>
<protein>
    <submittedName>
        <fullName evidence="1">Uncharacterized protein</fullName>
    </submittedName>
</protein>
<sequence>MRSRQALRQAVDKLHSSAASPSSSWYCNLVRHCVHLNDVEQAKRLQSHLEAHPSSDSRDLFVKNRLLHLYSKSGNLALARDLFDGMPLKDVSSYNALLSALSRAGLIPEMWELFCSMESRDAVSYNTTMTGFVRSRNYTRALGLFVGMLRDRVECTDYGYVSAINACAQARRLKCGKQVHQRILITGSLRRGNVFVGNAVCDMYMRCGEIGMAAAVFDGMASRSVVSWNSMISGYLSAGMLDKCFQLFCDMRDTGIEPDQVTISNVLGAYFQVGDFNEARRIFAGTKERDKVLWTTMMSGYSQNGMEEEALLVFKDMLTKGIEIDSFSMSCAISCCAKSASLCLGQAIHGKVIVLGSDANLLVSSSIVTMYGKCGMAKDASFIFQAMPSRNIITWNAMISGYAQNGLDLEAVNLYKKMLEEKVKPDDITFTAVLSACVHANLIEQGQMYFESISQVHGAIPSSEHYASMINLHGQSGEVTKALDLINGMPHKPNYVIWSALLSACASNNDIEHAEVAARNLFDLDPLYAGPYIILSNMYASHGRWKDMASVRFMMKERNVKKLTAFSWIEFDSKVHKFISGDRSHPETDALYEELQKLIAKLSDAGYTADMNSVLHDLKDDEKVASISYHSEKLALAYSLLKRPDSKMPIRILKNIRVCSDCHVFMKYASKVLGRVIVLRDYNRYHHFEGGKCSCKDTW</sequence>
<organism evidence="1 2">
    <name type="scientific">Melastoma candidum</name>
    <dbReference type="NCBI Taxonomy" id="119954"/>
    <lineage>
        <taxon>Eukaryota</taxon>
        <taxon>Viridiplantae</taxon>
        <taxon>Streptophyta</taxon>
        <taxon>Embryophyta</taxon>
        <taxon>Tracheophyta</taxon>
        <taxon>Spermatophyta</taxon>
        <taxon>Magnoliopsida</taxon>
        <taxon>eudicotyledons</taxon>
        <taxon>Gunneridae</taxon>
        <taxon>Pentapetalae</taxon>
        <taxon>rosids</taxon>
        <taxon>malvids</taxon>
        <taxon>Myrtales</taxon>
        <taxon>Melastomataceae</taxon>
        <taxon>Melastomatoideae</taxon>
        <taxon>Melastomateae</taxon>
        <taxon>Melastoma</taxon>
    </lineage>
</organism>
<evidence type="ECO:0000313" key="1">
    <source>
        <dbReference type="EMBL" id="KAI4379393.1"/>
    </source>
</evidence>